<accession>A0A4P6YAX7</accession>
<evidence type="ECO:0000313" key="2">
    <source>
        <dbReference type="Proteomes" id="UP000291124"/>
    </source>
</evidence>
<organism evidence="1 2">
    <name type="scientific">Flavobacterium nackdongense</name>
    <dbReference type="NCBI Taxonomy" id="2547394"/>
    <lineage>
        <taxon>Bacteria</taxon>
        <taxon>Pseudomonadati</taxon>
        <taxon>Bacteroidota</taxon>
        <taxon>Flavobacteriia</taxon>
        <taxon>Flavobacteriales</taxon>
        <taxon>Flavobacteriaceae</taxon>
        <taxon>Flavobacterium</taxon>
    </lineage>
</organism>
<dbReference type="AlphaFoldDB" id="A0A4P6YAX7"/>
<dbReference type="OrthoDB" id="7066515at2"/>
<dbReference type="EMBL" id="CP037933">
    <property type="protein sequence ID" value="QBN17914.1"/>
    <property type="molecule type" value="Genomic_DNA"/>
</dbReference>
<sequence>MDKRLDSITDKWNEANYHYFRLKKYGILFDEGHEEEYITKKKYLMNFRYELNSFVNSSRSVTFIIQKVFKNKFEGFDEWYQEIQETLKSNKFAKIVLNLRNKNQKEGNFYPQLVTYSKINNDFSFKRIESVISVGKQIDIRIPDNIVSYEIITDIDFNDLDITLEYDNSNDTSLDEIRKGMIDLAIREYHKEVILRKQNLTEDDMKNMKFKKYTLVLGEGSEYSISQVIEECEENLNFLKKTIFEAKSKFLNTE</sequence>
<proteinExistence type="predicted"/>
<dbReference type="KEGG" id="fnk:E1750_03555"/>
<name>A0A4P6YAX7_9FLAO</name>
<evidence type="ECO:0000313" key="1">
    <source>
        <dbReference type="EMBL" id="QBN17914.1"/>
    </source>
</evidence>
<dbReference type="RefSeq" id="WP_133275445.1">
    <property type="nucleotide sequence ID" value="NZ_CP037933.1"/>
</dbReference>
<gene>
    <name evidence="1" type="ORF">E1750_03555</name>
</gene>
<protein>
    <submittedName>
        <fullName evidence="1">Uncharacterized protein</fullName>
    </submittedName>
</protein>
<keyword evidence="2" id="KW-1185">Reference proteome</keyword>
<dbReference type="Proteomes" id="UP000291124">
    <property type="component" value="Chromosome"/>
</dbReference>
<reference evidence="2" key="1">
    <citation type="submission" date="2019-03" db="EMBL/GenBank/DDBJ databases">
        <title>Flavobacterium sp.</title>
        <authorList>
            <person name="Kim H."/>
        </authorList>
    </citation>
    <scope>NUCLEOTIDE SEQUENCE [LARGE SCALE GENOMIC DNA]</scope>
    <source>
        <strain evidence="2">GS13</strain>
    </source>
</reference>